<accession>A0A8J2NPV3</accession>
<feature type="transmembrane region" description="Helical" evidence="7">
    <location>
        <begin position="667"/>
        <end position="683"/>
    </location>
</feature>
<reference evidence="9" key="1">
    <citation type="submission" date="2021-06" db="EMBL/GenBank/DDBJ databases">
        <authorList>
            <person name="Hodson N. C."/>
            <person name="Mongue J. A."/>
            <person name="Jaron S. K."/>
        </authorList>
    </citation>
    <scope>NUCLEOTIDE SEQUENCE</scope>
</reference>
<dbReference type="AlphaFoldDB" id="A0A8J2NPV3"/>
<evidence type="ECO:0008006" key="11">
    <source>
        <dbReference type="Google" id="ProtNLM"/>
    </source>
</evidence>
<keyword evidence="4 7" id="KW-0812">Transmembrane</keyword>
<feature type="transmembrane region" description="Helical" evidence="7">
    <location>
        <begin position="722"/>
        <end position="746"/>
    </location>
</feature>
<organism evidence="9 10">
    <name type="scientific">Allacma fusca</name>
    <dbReference type="NCBI Taxonomy" id="39272"/>
    <lineage>
        <taxon>Eukaryota</taxon>
        <taxon>Metazoa</taxon>
        <taxon>Ecdysozoa</taxon>
        <taxon>Arthropoda</taxon>
        <taxon>Hexapoda</taxon>
        <taxon>Collembola</taxon>
        <taxon>Symphypleona</taxon>
        <taxon>Sminthuridae</taxon>
        <taxon>Allacma</taxon>
    </lineage>
</organism>
<dbReference type="PANTHER" id="PTHR14319">
    <property type="entry name" value="FIVE-SPAN TRANSMEMBRANE PROTEIN M83"/>
    <property type="match status" value="1"/>
</dbReference>
<proteinExistence type="inferred from homology"/>
<feature type="transmembrane region" description="Helical" evidence="7">
    <location>
        <begin position="640"/>
        <end position="660"/>
    </location>
</feature>
<evidence type="ECO:0000256" key="2">
    <source>
        <dbReference type="ARBA" id="ARBA00005542"/>
    </source>
</evidence>
<comment type="similarity">
    <text evidence="2">Belongs to the TMEM8 family.</text>
</comment>
<feature type="transmembrane region" description="Helical" evidence="7">
    <location>
        <begin position="752"/>
        <end position="771"/>
    </location>
</feature>
<feature type="transmembrane region" description="Helical" evidence="7">
    <location>
        <begin position="607"/>
        <end position="625"/>
    </location>
</feature>
<comment type="subcellular location">
    <subcellularLocation>
        <location evidence="1">Cell membrane</location>
        <topology evidence="1">Multi-pass membrane protein</topology>
    </subcellularLocation>
</comment>
<evidence type="ECO:0000256" key="1">
    <source>
        <dbReference type="ARBA" id="ARBA00004651"/>
    </source>
</evidence>
<dbReference type="PANTHER" id="PTHR14319:SF3">
    <property type="entry name" value="TRANSMEMBRANE PROTEIN-LIKE PROTEIN"/>
    <property type="match status" value="1"/>
</dbReference>
<keyword evidence="6 7" id="KW-0472">Membrane</keyword>
<evidence type="ECO:0000256" key="7">
    <source>
        <dbReference type="SAM" id="Phobius"/>
    </source>
</evidence>
<keyword evidence="5 7" id="KW-1133">Transmembrane helix</keyword>
<name>A0A8J2NPV3_9HEXA</name>
<keyword evidence="3" id="KW-1003">Cell membrane</keyword>
<dbReference type="InterPro" id="IPR021910">
    <property type="entry name" value="NGX6/PGAP6/MYMK"/>
</dbReference>
<evidence type="ECO:0000256" key="3">
    <source>
        <dbReference type="ARBA" id="ARBA00022475"/>
    </source>
</evidence>
<dbReference type="Proteomes" id="UP000708208">
    <property type="component" value="Unassembled WGS sequence"/>
</dbReference>
<evidence type="ECO:0000256" key="4">
    <source>
        <dbReference type="ARBA" id="ARBA00022692"/>
    </source>
</evidence>
<feature type="transmembrane region" description="Helical" evidence="7">
    <location>
        <begin position="579"/>
        <end position="600"/>
    </location>
</feature>
<feature type="chain" id="PRO_5035228755" description="Transmembrane protein 8A" evidence="8">
    <location>
        <begin position="24"/>
        <end position="826"/>
    </location>
</feature>
<feature type="transmembrane region" description="Helical" evidence="7">
    <location>
        <begin position="689"/>
        <end position="710"/>
    </location>
</feature>
<dbReference type="OrthoDB" id="69646at2759"/>
<feature type="signal peptide" evidence="8">
    <location>
        <begin position="1"/>
        <end position="23"/>
    </location>
</feature>
<evidence type="ECO:0000256" key="5">
    <source>
        <dbReference type="ARBA" id="ARBA00022989"/>
    </source>
</evidence>
<protein>
    <recommendedName>
        <fullName evidence="11">Transmembrane protein 8A</fullName>
    </recommendedName>
</protein>
<dbReference type="Pfam" id="PF12036">
    <property type="entry name" value="DUF3522"/>
    <property type="match status" value="1"/>
</dbReference>
<dbReference type="EMBL" id="CAJVCH010021474">
    <property type="protein sequence ID" value="CAG7690930.1"/>
    <property type="molecule type" value="Genomic_DNA"/>
</dbReference>
<dbReference type="GO" id="GO:0005886">
    <property type="term" value="C:plasma membrane"/>
    <property type="evidence" value="ECO:0007669"/>
    <property type="project" value="UniProtKB-SubCell"/>
</dbReference>
<evidence type="ECO:0000256" key="8">
    <source>
        <dbReference type="SAM" id="SignalP"/>
    </source>
</evidence>
<gene>
    <name evidence="9" type="ORF">AFUS01_LOCUS3553</name>
</gene>
<keyword evidence="10" id="KW-1185">Reference proteome</keyword>
<keyword evidence="8" id="KW-0732">Signal</keyword>
<comment type="caution">
    <text evidence="9">The sequence shown here is derived from an EMBL/GenBank/DDBJ whole genome shotgun (WGS) entry which is preliminary data.</text>
</comment>
<sequence length="826" mass="92701">MTGLTVLIFWWATFEGCLLHVAGLLPQVSQEGFLRPYRNYADVTLFHYYVPTEVTRATFEFAAFMDSPNCATKDVYIYLQHGSYPVMSADNSTFPLGMCTKRSSMFQIVLKATYQPQDTTVFPVYDPLPGSWFAAAYLPDWDQHVQQEGIGHKCQYSLGSIALWTQISNVETIPLATTTRLRSEERFTYFKFYIPSGVWEFELKVNECRFKSRSHFTGSQLAANNSDKTQKINVAYKTGASGSDVCVQSIFLRSKALPTFKGSNQSGILYENPNSSYVHIENLPETDSYYYLLITANTKVSYNVSVIVRECPMRILGKNFVQHFAGVTVAANMKDQALRLNNTSLEKQAEEPSSFDCPCVPIFRLTRIKHAQDFSDTFLLEGKEWFTTWLALNDTRPVGASFEILPFVDIGGTLSISLHLDDLLFNAAAEEIHVFACVRKSRPPEAICCTFDSANISSCCQDDLTLHISSKNVTSKDDTLLIPFPEPDAWFISFTTMCFLEGKKVPCYVEEVLVSLDVRTQPCVLTKQSSPGSPIYPCGQYGLCQEVHKGQFFYTACHCIGGYRGWACSDDSEATPKSLLIATTLLLTLSNLFFIPAIVLAVRRKMFTHVLVYFATMISSTLYHACDQDLYGYCLTRYQVLQFCDFFCSILAFWITLISLAKSHPKYDSVLYMLGAVVIAIGVEYNRTGLMVFIVPFCLGIGIPISVWTYRSIQSKTFLTPTLSALLLFIPGVLLGGAGLILFAFVETEDNYRYTHSAWHVIIALSLVYLLPKQRLKKETFSSIGTSDRNNTAELAAVSDYQAEPSSSPVFFITSDLDHLVEDSVR</sequence>
<evidence type="ECO:0000313" key="9">
    <source>
        <dbReference type="EMBL" id="CAG7690930.1"/>
    </source>
</evidence>
<evidence type="ECO:0000313" key="10">
    <source>
        <dbReference type="Proteomes" id="UP000708208"/>
    </source>
</evidence>
<evidence type="ECO:0000256" key="6">
    <source>
        <dbReference type="ARBA" id="ARBA00023136"/>
    </source>
</evidence>